<dbReference type="SUPFAM" id="SSF52317">
    <property type="entry name" value="Class I glutamine amidotransferase-like"/>
    <property type="match status" value="1"/>
</dbReference>
<dbReference type="EC" id="6.3.5.3" evidence="3"/>
<keyword evidence="8" id="KW-0067">ATP-binding</keyword>
<evidence type="ECO:0000256" key="10">
    <source>
        <dbReference type="ARBA" id="ARBA00022962"/>
    </source>
</evidence>
<comment type="pathway">
    <text evidence="1">Purine metabolism; IMP biosynthesis via de novo pathway; 5-amino-1-(5-phospho-D-ribosyl)imidazole from N(2)-formyl-N(1)-(5-phospho-D-ribosyl)glycinamide: step 1/2.</text>
</comment>
<reference evidence="17 18" key="1">
    <citation type="journal article" date="2004" name="Nature">
        <title>Genome sequence of the ultrasmall unicellular red alga Cyanidioschyzon merolae 10D.</title>
        <authorList>
            <person name="Matsuzaki M."/>
            <person name="Misumi O."/>
            <person name="Shin-i T."/>
            <person name="Maruyama S."/>
            <person name="Takahara M."/>
            <person name="Miyagishima S."/>
            <person name="Mori T."/>
            <person name="Nishida K."/>
            <person name="Yagisawa F."/>
            <person name="Nishida K."/>
            <person name="Yoshida Y."/>
            <person name="Nishimura Y."/>
            <person name="Nakao S."/>
            <person name="Kobayashi T."/>
            <person name="Momoyama Y."/>
            <person name="Higashiyama T."/>
            <person name="Minoda A."/>
            <person name="Sano M."/>
            <person name="Nomoto H."/>
            <person name="Oishi K."/>
            <person name="Hayashi H."/>
            <person name="Ohta F."/>
            <person name="Nishizaka S."/>
            <person name="Haga S."/>
            <person name="Miura S."/>
            <person name="Morishita T."/>
            <person name="Kabeya Y."/>
            <person name="Terasawa K."/>
            <person name="Suzuki Y."/>
            <person name="Ishii Y."/>
            <person name="Asakawa S."/>
            <person name="Takano H."/>
            <person name="Ohta N."/>
            <person name="Kuroiwa H."/>
            <person name="Tanaka K."/>
            <person name="Shimizu N."/>
            <person name="Sugano S."/>
            <person name="Sato N."/>
            <person name="Nozaki H."/>
            <person name="Ogasawara N."/>
            <person name="Kohara Y."/>
            <person name="Kuroiwa T."/>
        </authorList>
    </citation>
    <scope>NUCLEOTIDE SEQUENCE [LARGE SCALE GENOMIC DNA]</scope>
    <source>
        <strain evidence="17 18">10D</strain>
    </source>
</reference>
<evidence type="ECO:0000256" key="3">
    <source>
        <dbReference type="ARBA" id="ARBA00012747"/>
    </source>
</evidence>
<dbReference type="CDD" id="cd02203">
    <property type="entry name" value="PurL_repeat1"/>
    <property type="match status" value="1"/>
</dbReference>
<feature type="domain" description="FGAR-AT PurM N-terminal-like" evidence="16">
    <location>
        <begin position="778"/>
        <end position="934"/>
    </location>
</feature>
<dbReference type="KEGG" id="cme:CYME_CMQ365C"/>
<dbReference type="GO" id="GO:0009507">
    <property type="term" value="C:chloroplast"/>
    <property type="evidence" value="ECO:0007669"/>
    <property type="project" value="EnsemblPlants"/>
</dbReference>
<proteinExistence type="inferred from homology"/>
<dbReference type="HAMAP" id="MF_00419">
    <property type="entry name" value="PurL_1"/>
    <property type="match status" value="1"/>
</dbReference>
<keyword evidence="18" id="KW-1185">Reference proteome</keyword>
<dbReference type="Gene3D" id="3.90.650.10">
    <property type="entry name" value="PurM-like C-terminal domain"/>
    <property type="match status" value="2"/>
</dbReference>
<dbReference type="OrthoDB" id="6666987at2759"/>
<feature type="domain" description="Phosphoribosylformylglycinamidine synthase N-terminal" evidence="15">
    <location>
        <begin position="149"/>
        <end position="262"/>
    </location>
</feature>
<dbReference type="Gramene" id="CMQ365CT">
    <property type="protein sequence ID" value="CMQ365CT"/>
    <property type="gene ID" value="CMQ365C"/>
</dbReference>
<dbReference type="Gene3D" id="3.40.50.880">
    <property type="match status" value="1"/>
</dbReference>
<dbReference type="Pfam" id="PF18076">
    <property type="entry name" value="FGAR-AT_N"/>
    <property type="match status" value="1"/>
</dbReference>
<keyword evidence="9" id="KW-0460">Magnesium</keyword>
<dbReference type="eggNOG" id="KOG1907">
    <property type="taxonomic scope" value="Eukaryota"/>
</dbReference>
<dbReference type="UniPathway" id="UPA00074">
    <property type="reaction ID" value="UER00128"/>
</dbReference>
<dbReference type="InterPro" id="IPR055181">
    <property type="entry name" value="FGAR-AT_PurM_N-like"/>
</dbReference>
<dbReference type="Gene3D" id="1.10.8.750">
    <property type="entry name" value="Phosphoribosylformylglycinamidine synthase, linker domain"/>
    <property type="match status" value="1"/>
</dbReference>
<dbReference type="SUPFAM" id="SSF55326">
    <property type="entry name" value="PurM N-terminal domain-like"/>
    <property type="match status" value="2"/>
</dbReference>
<evidence type="ECO:0000256" key="12">
    <source>
        <dbReference type="ARBA" id="ARBA00032632"/>
    </source>
</evidence>
<dbReference type="GO" id="GO:0004642">
    <property type="term" value="F:phosphoribosylformylglycinamidine synthase activity"/>
    <property type="evidence" value="ECO:0007669"/>
    <property type="project" value="UniProtKB-EC"/>
</dbReference>
<evidence type="ECO:0000256" key="9">
    <source>
        <dbReference type="ARBA" id="ARBA00022842"/>
    </source>
</evidence>
<organism evidence="17 18">
    <name type="scientific">Cyanidioschyzon merolae (strain NIES-3377 / 10D)</name>
    <name type="common">Unicellular red alga</name>
    <dbReference type="NCBI Taxonomy" id="280699"/>
    <lineage>
        <taxon>Eukaryota</taxon>
        <taxon>Rhodophyta</taxon>
        <taxon>Bangiophyceae</taxon>
        <taxon>Cyanidiales</taxon>
        <taxon>Cyanidiaceae</taxon>
        <taxon>Cyanidioschyzon</taxon>
    </lineage>
</organism>
<evidence type="ECO:0000256" key="5">
    <source>
        <dbReference type="ARBA" id="ARBA00022723"/>
    </source>
</evidence>
<dbReference type="SUPFAM" id="SSF82697">
    <property type="entry name" value="PurS-like"/>
    <property type="match status" value="1"/>
</dbReference>
<evidence type="ECO:0000256" key="11">
    <source>
        <dbReference type="ARBA" id="ARBA00029823"/>
    </source>
</evidence>
<dbReference type="InterPro" id="IPR029062">
    <property type="entry name" value="Class_I_gatase-like"/>
</dbReference>
<dbReference type="InterPro" id="IPR036676">
    <property type="entry name" value="PurM-like_C_sf"/>
</dbReference>
<dbReference type="STRING" id="280699.M1V6I8"/>
<dbReference type="GO" id="GO:0006189">
    <property type="term" value="P:'de novo' IMP biosynthetic process"/>
    <property type="evidence" value="ECO:0007669"/>
    <property type="project" value="UniProtKB-UniPathway"/>
</dbReference>
<dbReference type="PANTHER" id="PTHR10099:SF1">
    <property type="entry name" value="PHOSPHORIBOSYLFORMYLGLYCINAMIDINE SYNTHASE"/>
    <property type="match status" value="1"/>
</dbReference>
<keyword evidence="4" id="KW-0436">Ligase</keyword>
<evidence type="ECO:0000256" key="6">
    <source>
        <dbReference type="ARBA" id="ARBA00022741"/>
    </source>
</evidence>
<comment type="similarity">
    <text evidence="2">In the N-terminal section; belongs to the FGAMS family.</text>
</comment>
<dbReference type="InterPro" id="IPR010918">
    <property type="entry name" value="PurM-like_C_dom"/>
</dbReference>
<gene>
    <name evidence="17" type="ORF">CYME_CMQ365C</name>
</gene>
<evidence type="ECO:0000256" key="8">
    <source>
        <dbReference type="ARBA" id="ARBA00022840"/>
    </source>
</evidence>
<dbReference type="PROSITE" id="PS51273">
    <property type="entry name" value="GATASE_TYPE_1"/>
    <property type="match status" value="1"/>
</dbReference>
<keyword evidence="5" id="KW-0479">Metal-binding</keyword>
<keyword evidence="6" id="KW-0547">Nucleotide-binding</keyword>
<evidence type="ECO:0000313" key="18">
    <source>
        <dbReference type="Proteomes" id="UP000007014"/>
    </source>
</evidence>
<keyword evidence="10" id="KW-0315">Glutamine amidotransferase</keyword>
<evidence type="ECO:0000259" key="13">
    <source>
        <dbReference type="Pfam" id="PF02769"/>
    </source>
</evidence>
<dbReference type="InterPro" id="IPR010073">
    <property type="entry name" value="PurL_large"/>
</dbReference>
<feature type="domain" description="Phosphoribosylformylglycinamidine synthase linker" evidence="14">
    <location>
        <begin position="289"/>
        <end position="337"/>
    </location>
</feature>
<dbReference type="SUPFAM" id="SSF56042">
    <property type="entry name" value="PurM C-terminal domain-like"/>
    <property type="match status" value="2"/>
</dbReference>
<accession>M1V6I8</accession>
<dbReference type="SUPFAM" id="SSF109736">
    <property type="entry name" value="FGAM synthase PurL, linker domain"/>
    <property type="match status" value="1"/>
</dbReference>
<dbReference type="NCBIfam" id="TIGR01735">
    <property type="entry name" value="FGAM_synt"/>
    <property type="match status" value="1"/>
</dbReference>
<dbReference type="Pfam" id="PF18072">
    <property type="entry name" value="FGAR-AT_linker"/>
    <property type="match status" value="1"/>
</dbReference>
<evidence type="ECO:0000256" key="1">
    <source>
        <dbReference type="ARBA" id="ARBA00004920"/>
    </source>
</evidence>
<reference evidence="17 18" key="2">
    <citation type="journal article" date="2007" name="BMC Biol.">
        <title>A 100%-complete sequence reveals unusually simple genomic features in the hot-spring red alga Cyanidioschyzon merolae.</title>
        <authorList>
            <person name="Nozaki H."/>
            <person name="Takano H."/>
            <person name="Misumi O."/>
            <person name="Terasawa K."/>
            <person name="Matsuzaki M."/>
            <person name="Maruyama S."/>
            <person name="Nishida K."/>
            <person name="Yagisawa F."/>
            <person name="Yoshida Y."/>
            <person name="Fujiwara T."/>
            <person name="Takio S."/>
            <person name="Tamura K."/>
            <person name="Chung S.J."/>
            <person name="Nakamura S."/>
            <person name="Kuroiwa H."/>
            <person name="Tanaka K."/>
            <person name="Sato N."/>
            <person name="Kuroiwa T."/>
        </authorList>
    </citation>
    <scope>NUCLEOTIDE SEQUENCE [LARGE SCALE GENOMIC DNA]</scope>
    <source>
        <strain evidence="17 18">10D</strain>
    </source>
</reference>
<evidence type="ECO:0000259" key="15">
    <source>
        <dbReference type="Pfam" id="PF18076"/>
    </source>
</evidence>
<evidence type="ECO:0000313" key="17">
    <source>
        <dbReference type="EMBL" id="BAM82220.1"/>
    </source>
</evidence>
<dbReference type="OMA" id="LSANWMW"/>
<evidence type="ECO:0000256" key="7">
    <source>
        <dbReference type="ARBA" id="ARBA00022755"/>
    </source>
</evidence>
<evidence type="ECO:0000259" key="14">
    <source>
        <dbReference type="Pfam" id="PF18072"/>
    </source>
</evidence>
<feature type="domain" description="PurM-like C-terminal" evidence="13">
    <location>
        <begin position="553"/>
        <end position="707"/>
    </location>
</feature>
<dbReference type="SMART" id="SM01211">
    <property type="entry name" value="GATase_5"/>
    <property type="match status" value="1"/>
</dbReference>
<dbReference type="Pfam" id="PF22689">
    <property type="entry name" value="FGAR-AT_PurM_N-like"/>
    <property type="match status" value="1"/>
</dbReference>
<dbReference type="Pfam" id="PF02769">
    <property type="entry name" value="AIRS_C"/>
    <property type="match status" value="2"/>
</dbReference>
<dbReference type="PANTHER" id="PTHR10099">
    <property type="entry name" value="PHOSPHORIBOSYLFORMYLGLYCINAMIDINE SYNTHASE"/>
    <property type="match status" value="1"/>
</dbReference>
<dbReference type="FunFam" id="3.90.650.10:FF:000024">
    <property type="entry name" value="Phosphoribosylformylglycinamidine synthase"/>
    <property type="match status" value="1"/>
</dbReference>
<dbReference type="GO" id="GO:0046872">
    <property type="term" value="F:metal ion binding"/>
    <property type="evidence" value="ECO:0007669"/>
    <property type="project" value="UniProtKB-KW"/>
</dbReference>
<dbReference type="GO" id="GO:0005739">
    <property type="term" value="C:mitochondrion"/>
    <property type="evidence" value="ECO:0007669"/>
    <property type="project" value="EnsemblPlants"/>
</dbReference>
<keyword evidence="7" id="KW-0658">Purine biosynthesis</keyword>
<dbReference type="EMBL" id="AP006499">
    <property type="protein sequence ID" value="BAM82220.1"/>
    <property type="molecule type" value="Genomic_DNA"/>
</dbReference>
<sequence>MKPALPVSAEALSFVQTFNLANSNMLLGFVTSPWCGTNTRWQGFGLHKRACRASSAHCVQRRTAKRAHWRCVDAAPVSERPDQESSQPISQIIRFYRYLGLDPLAMSAAKVAYRQAATYMGLLPEPIPSFSVEREDCFYVLWDTKAGDITETELGALRWLLSETFEPERFREGVPFLNQRVLEFGPRLNFQTAWSSNAVSICQACGLRNVRRIERSRRYFLEPEVPSNALAGEAHQILSSTHFQDALFERLHDRMTEQLYKEPLRSLDTHMKPADVYRIPLLQEGEGALRRASEELGLSFDDWDIHYYAQMFRELGRDPTNVELYDIAQSNSEHSRHWLFRGIVVIDGHEMPYSLMDLVREPLRRHPGNSVLAFCDNASTIRGLGPVPVLIPSRPDAPSPYLLHDMDYDALMTAETHNFPSGVAPFAGAETGAGGRIRDTAATGRGSLVIAGTAGYSVGNLQIPGYPLPWEDGSFAYPENLESPLNICIQASNGASDYGNKFGEPLIQGFCRSFGLRVLSQNQRREYVKPIMFSGGVGMMDHQHAHKQAPECGMLVVKVGGPAYRIGLGGGAASSMLQGENQSHLDFDAVQRGDAEMEQRTYRVLRACVELGPNNPIVSLHDQGAGGNCNVVKELIYPLGARIDVRRVILGDQSLSVLEIWVAEYQEQFGLLLRPSSLPCFEKLCERENVPLAVLGEIDGSGRITLYDSLRDEVVVDLDLERVLGKLPRKVFRDSRASRTRPTPLALPFLNASTLRTESPAELLRILDRMLRLVSVGSKRFLTTKVDRSVTGLIARQQTVGPVQLPLADVAVVAQSHFSTYGTAIAIGEQCVKALISPAAMARMAVAEMLTNMAGARISAFTDIKCEGNWMAAGKLPGELVDMYEAAEALSDTLTTLGIGIDGGKDSVSMAARCPGERDPVRAPLTLVLSGYAPVPDVMQVLTPDLKRPGESVIILIDPSRGARRLGGSALAQVYGQVGDSCPDLDDPVLLRQAFEAVQMLQDRQQVLAYHDRSDGGLLVALLEMAFAGNCGLDLLVDAQDVGELFAEEVGMLVEIAASDAPSVLEWLRSLDSRRPLPCRLVARTRRDTQLHFRAGAAAAAAAALERQPLLDLEVRFAAHLSADMRDLRALWEETSFQLEALQANPICVEAERQACYDRRGLTYVVPYTTEPTNLQNYPRTQLSPPRVMILREEGSNGDREMAAAFQLAGFEVHDATMRDILARRVTLDAFQGIAFVGGFSFADVLGSAKGWAGVIRLRSEVAAQFERFRHRPDTFSLGVCNGCQLMALLGWVPGRFVRNESERFESRFSLVRINPDHPSIMLRGMENAVLGVWVSHGEGRAIFPAGDRPSVIPMQYADDLGRAVSVTDKNRGYPFCPNGSVEAVAAVVSADGRHLAMMPHPERTIHLWNWAHLPEDYRRKWKVSPWLRLFQNARQWCEELAS</sequence>
<dbReference type="InterPro" id="IPR040707">
    <property type="entry name" value="FGAR-AT_N"/>
</dbReference>
<dbReference type="InterPro" id="IPR041609">
    <property type="entry name" value="PurL_linker"/>
</dbReference>
<dbReference type="RefSeq" id="XP_005538256.1">
    <property type="nucleotide sequence ID" value="XM_005538199.1"/>
</dbReference>
<dbReference type="Proteomes" id="UP000007014">
    <property type="component" value="Chromosome 17"/>
</dbReference>
<evidence type="ECO:0000256" key="4">
    <source>
        <dbReference type="ARBA" id="ARBA00022598"/>
    </source>
</evidence>
<dbReference type="InterPro" id="IPR036921">
    <property type="entry name" value="PurM-like_N_sf"/>
</dbReference>
<dbReference type="GO" id="GO:0005524">
    <property type="term" value="F:ATP binding"/>
    <property type="evidence" value="ECO:0007669"/>
    <property type="project" value="UniProtKB-KW"/>
</dbReference>
<dbReference type="GeneID" id="16996326"/>
<dbReference type="Pfam" id="PF13507">
    <property type="entry name" value="GATase_5"/>
    <property type="match status" value="1"/>
</dbReference>
<dbReference type="CDD" id="cd01740">
    <property type="entry name" value="GATase1_FGAR_AT"/>
    <property type="match status" value="1"/>
</dbReference>
<evidence type="ECO:0000256" key="2">
    <source>
        <dbReference type="ARBA" id="ARBA00008608"/>
    </source>
</evidence>
<dbReference type="NCBIfam" id="NF003672">
    <property type="entry name" value="PRK05297.1"/>
    <property type="match status" value="1"/>
</dbReference>
<name>M1V6I8_CYAM1</name>
<dbReference type="HOGENOM" id="CLU_001031_0_2_1"/>
<feature type="domain" description="PurM-like C-terminal" evidence="13">
    <location>
        <begin position="952"/>
        <end position="1070"/>
    </location>
</feature>
<evidence type="ECO:0000259" key="16">
    <source>
        <dbReference type="Pfam" id="PF22689"/>
    </source>
</evidence>
<dbReference type="InterPro" id="IPR036604">
    <property type="entry name" value="PurS-like_sf"/>
</dbReference>
<dbReference type="CDD" id="cd02204">
    <property type="entry name" value="PurL_repeat2"/>
    <property type="match status" value="1"/>
</dbReference>
<dbReference type="Gene3D" id="3.30.1330.10">
    <property type="entry name" value="PurM-like, N-terminal domain"/>
    <property type="match status" value="2"/>
</dbReference>
<protein>
    <recommendedName>
        <fullName evidence="3">phosphoribosylformylglycinamidine synthase</fullName>
        <ecNumber evidence="3">6.3.5.3</ecNumber>
    </recommendedName>
    <alternativeName>
        <fullName evidence="12">Formylglycinamide ribonucleotide amidotransferase</fullName>
    </alternativeName>
    <alternativeName>
        <fullName evidence="11">Formylglycinamide ribotide amidotransferase</fullName>
    </alternativeName>
</protein>